<sequence length="142" mass="15890">LFIGWNLLSGEKMMAQHLDDLNLPNSAIEKLIQQQQIGVQFSEEATTAISRAATVFILFCTSKALEITLKDSRRVIKAEDVIYAARGCNLPNFTGPVLAKIHAATVVPDKRMMERAAAGRKRRHQVLDDESKLTINLDDEHF</sequence>
<dbReference type="InterPro" id="IPR009072">
    <property type="entry name" value="Histone-fold"/>
</dbReference>
<gene>
    <name evidence="5" type="primary">POLE3</name>
    <name evidence="5" type="ORF">T4D_14736</name>
</gene>
<dbReference type="GO" id="GO:0008622">
    <property type="term" value="C:epsilon DNA polymerase complex"/>
    <property type="evidence" value="ECO:0007669"/>
    <property type="project" value="TreeGrafter"/>
</dbReference>
<dbReference type="GO" id="GO:0006272">
    <property type="term" value="P:leading strand elongation"/>
    <property type="evidence" value="ECO:0007669"/>
    <property type="project" value="TreeGrafter"/>
</dbReference>
<dbReference type="Pfam" id="PF00808">
    <property type="entry name" value="CBFD_NFYB_HMF"/>
    <property type="match status" value="1"/>
</dbReference>
<evidence type="ECO:0000313" key="5">
    <source>
        <dbReference type="EMBL" id="KRY83828.1"/>
    </source>
</evidence>
<protein>
    <recommendedName>
        <fullName evidence="3">DNA polymerase epsilon subunit 3</fullName>
    </recommendedName>
</protein>
<dbReference type="InterPro" id="IPR051377">
    <property type="entry name" value="DNA_Pol-Epsilon_Subunit"/>
</dbReference>
<evidence type="ECO:0000256" key="2">
    <source>
        <dbReference type="ARBA" id="ARBA00023242"/>
    </source>
</evidence>
<evidence type="ECO:0000256" key="3">
    <source>
        <dbReference type="ARBA" id="ARBA00039793"/>
    </source>
</evidence>
<dbReference type="Gene3D" id="1.10.20.10">
    <property type="entry name" value="Histone, subunit A"/>
    <property type="match status" value="1"/>
</dbReference>
<proteinExistence type="predicted"/>
<evidence type="ECO:0000259" key="4">
    <source>
        <dbReference type="Pfam" id="PF00808"/>
    </source>
</evidence>
<keyword evidence="6" id="KW-1185">Reference proteome</keyword>
<feature type="domain" description="Transcription factor CBF/NF-Y/archaeal histone" evidence="4">
    <location>
        <begin position="22"/>
        <end position="84"/>
    </location>
</feature>
<dbReference type="AlphaFoldDB" id="A0A0V1FCR0"/>
<dbReference type="GO" id="GO:0031507">
    <property type="term" value="P:heterochromatin formation"/>
    <property type="evidence" value="ECO:0007669"/>
    <property type="project" value="TreeGrafter"/>
</dbReference>
<dbReference type="GO" id="GO:0008623">
    <property type="term" value="C:CHRAC"/>
    <property type="evidence" value="ECO:0007669"/>
    <property type="project" value="TreeGrafter"/>
</dbReference>
<accession>A0A0V1FCR0</accession>
<dbReference type="GO" id="GO:0031490">
    <property type="term" value="F:chromatin DNA binding"/>
    <property type="evidence" value="ECO:0007669"/>
    <property type="project" value="TreeGrafter"/>
</dbReference>
<evidence type="ECO:0000256" key="1">
    <source>
        <dbReference type="ARBA" id="ARBA00004123"/>
    </source>
</evidence>
<dbReference type="GO" id="GO:0006974">
    <property type="term" value="P:DNA damage response"/>
    <property type="evidence" value="ECO:0007669"/>
    <property type="project" value="TreeGrafter"/>
</dbReference>
<organism evidence="5 6">
    <name type="scientific">Trichinella pseudospiralis</name>
    <name type="common">Parasitic roundworm</name>
    <dbReference type="NCBI Taxonomy" id="6337"/>
    <lineage>
        <taxon>Eukaryota</taxon>
        <taxon>Metazoa</taxon>
        <taxon>Ecdysozoa</taxon>
        <taxon>Nematoda</taxon>
        <taxon>Enoplea</taxon>
        <taxon>Dorylaimia</taxon>
        <taxon>Trichinellida</taxon>
        <taxon>Trichinellidae</taxon>
        <taxon>Trichinella</taxon>
    </lineage>
</organism>
<feature type="non-terminal residue" evidence="5">
    <location>
        <position position="1"/>
    </location>
</feature>
<evidence type="ECO:0000313" key="6">
    <source>
        <dbReference type="Proteomes" id="UP000054995"/>
    </source>
</evidence>
<dbReference type="Proteomes" id="UP000054995">
    <property type="component" value="Unassembled WGS sequence"/>
</dbReference>
<dbReference type="OrthoDB" id="1707486at2759"/>
<dbReference type="GO" id="GO:0046982">
    <property type="term" value="F:protein heterodimerization activity"/>
    <property type="evidence" value="ECO:0007669"/>
    <property type="project" value="InterPro"/>
</dbReference>
<keyword evidence="2" id="KW-0539">Nucleus</keyword>
<dbReference type="SUPFAM" id="SSF47113">
    <property type="entry name" value="Histone-fold"/>
    <property type="match status" value="1"/>
</dbReference>
<dbReference type="EMBL" id="JYDT01000130">
    <property type="protein sequence ID" value="KRY83828.1"/>
    <property type="molecule type" value="Genomic_DNA"/>
</dbReference>
<dbReference type="PANTHER" id="PTHR46172">
    <property type="entry name" value="DNA POLYMERASE EPSILON SUBUNIT 3"/>
    <property type="match status" value="1"/>
</dbReference>
<dbReference type="CDD" id="cd22928">
    <property type="entry name" value="HFD_POLE3_DPB4"/>
    <property type="match status" value="1"/>
</dbReference>
<dbReference type="InterPro" id="IPR003958">
    <property type="entry name" value="CBFA_NFYB_domain"/>
</dbReference>
<reference evidence="5 6" key="1">
    <citation type="submission" date="2015-01" db="EMBL/GenBank/DDBJ databases">
        <title>Evolution of Trichinella species and genotypes.</title>
        <authorList>
            <person name="Korhonen P.K."/>
            <person name="Edoardo P."/>
            <person name="Giuseppe L.R."/>
            <person name="Gasser R.B."/>
        </authorList>
    </citation>
    <scope>NUCLEOTIDE SEQUENCE [LARGE SCALE GENOMIC DNA]</scope>
    <source>
        <strain evidence="5">ISS470</strain>
    </source>
</reference>
<dbReference type="PANTHER" id="PTHR46172:SF1">
    <property type="entry name" value="DNA POLYMERASE EPSILON SUBUNIT 3"/>
    <property type="match status" value="1"/>
</dbReference>
<comment type="caution">
    <text evidence="5">The sequence shown here is derived from an EMBL/GenBank/DDBJ whole genome shotgun (WGS) entry which is preliminary data.</text>
</comment>
<name>A0A0V1FCR0_TRIPS</name>
<comment type="subcellular location">
    <subcellularLocation>
        <location evidence="1">Nucleus</location>
    </subcellularLocation>
</comment>